<dbReference type="Proteomes" id="UP000230821">
    <property type="component" value="Unassembled WGS sequence"/>
</dbReference>
<evidence type="ECO:0000313" key="13">
    <source>
        <dbReference type="EMBL" id="PIE36248.1"/>
    </source>
</evidence>
<protein>
    <recommendedName>
        <fullName evidence="4">Heme exporter protein B</fullName>
    </recommendedName>
</protein>
<dbReference type="InterPro" id="IPR026031">
    <property type="entry name" value="Cyt_c_CcmB_bac"/>
</dbReference>
<proteinExistence type="inferred from homology"/>
<dbReference type="AlphaFoldDB" id="A0A2G6KKQ5"/>
<keyword evidence="5" id="KW-0813">Transport</keyword>
<evidence type="ECO:0000313" key="14">
    <source>
        <dbReference type="Proteomes" id="UP000230821"/>
    </source>
</evidence>
<evidence type="ECO:0000256" key="8">
    <source>
        <dbReference type="ARBA" id="ARBA00022692"/>
    </source>
</evidence>
<keyword evidence="11 12" id="KW-0472">Membrane</keyword>
<dbReference type="PANTHER" id="PTHR30070">
    <property type="entry name" value="HEME EXPORTER PROTEIN B"/>
    <property type="match status" value="1"/>
</dbReference>
<dbReference type="Pfam" id="PF03379">
    <property type="entry name" value="CcmB"/>
    <property type="match status" value="1"/>
</dbReference>
<evidence type="ECO:0000256" key="2">
    <source>
        <dbReference type="ARBA" id="ARBA00004429"/>
    </source>
</evidence>
<feature type="transmembrane region" description="Helical" evidence="12">
    <location>
        <begin position="54"/>
        <end position="72"/>
    </location>
</feature>
<comment type="function">
    <text evidence="1">Required for the export of heme to the periplasm for the biogenesis of c-type cytochromes.</text>
</comment>
<organism evidence="13 14">
    <name type="scientific">candidate division KSB3 bacterium</name>
    <dbReference type="NCBI Taxonomy" id="2044937"/>
    <lineage>
        <taxon>Bacteria</taxon>
        <taxon>candidate division KSB3</taxon>
    </lineage>
</organism>
<gene>
    <name evidence="13" type="ORF">CSA56_00750</name>
</gene>
<keyword evidence="6" id="KW-1003">Cell membrane</keyword>
<dbReference type="GO" id="GO:1903607">
    <property type="term" value="P:cytochrome c biosynthetic process"/>
    <property type="evidence" value="ECO:0007669"/>
    <property type="project" value="TreeGrafter"/>
</dbReference>
<evidence type="ECO:0000256" key="10">
    <source>
        <dbReference type="ARBA" id="ARBA00022989"/>
    </source>
</evidence>
<dbReference type="PRINTS" id="PR01414">
    <property type="entry name" value="CCMBBIOGNSIS"/>
</dbReference>
<dbReference type="InterPro" id="IPR003544">
    <property type="entry name" value="Cyt_c_biogenesis_CcmB"/>
</dbReference>
<comment type="subcellular location">
    <subcellularLocation>
        <location evidence="2">Cell inner membrane</location>
        <topology evidence="2">Multi-pass membrane protein</topology>
    </subcellularLocation>
</comment>
<dbReference type="GO" id="GO:0005886">
    <property type="term" value="C:plasma membrane"/>
    <property type="evidence" value="ECO:0007669"/>
    <property type="project" value="UniProtKB-SubCell"/>
</dbReference>
<comment type="similarity">
    <text evidence="3">Belongs to the CcmB/CycW/HelB family.</text>
</comment>
<dbReference type="GO" id="GO:0015232">
    <property type="term" value="F:heme transmembrane transporter activity"/>
    <property type="evidence" value="ECO:0007669"/>
    <property type="project" value="InterPro"/>
</dbReference>
<evidence type="ECO:0000256" key="5">
    <source>
        <dbReference type="ARBA" id="ARBA00022448"/>
    </source>
</evidence>
<dbReference type="PIRSF" id="PIRSF002764">
    <property type="entry name" value="CcmB"/>
    <property type="match status" value="1"/>
</dbReference>
<evidence type="ECO:0000256" key="7">
    <source>
        <dbReference type="ARBA" id="ARBA00022519"/>
    </source>
</evidence>
<evidence type="ECO:0000256" key="3">
    <source>
        <dbReference type="ARBA" id="ARBA00010544"/>
    </source>
</evidence>
<evidence type="ECO:0000256" key="9">
    <source>
        <dbReference type="ARBA" id="ARBA00022748"/>
    </source>
</evidence>
<dbReference type="EMBL" id="PDSK01000021">
    <property type="protein sequence ID" value="PIE36248.1"/>
    <property type="molecule type" value="Genomic_DNA"/>
</dbReference>
<accession>A0A2G6KKQ5</accession>
<feature type="transmembrane region" description="Helical" evidence="12">
    <location>
        <begin position="92"/>
        <end position="120"/>
    </location>
</feature>
<sequence length="223" mass="24943">MLKKIWPILWKEILSEIRTKEVLIAMCFFAFLVLIVFHFAFFSSVTVKTGVLSGMLWVAFMFSGMLGLNQSFGAEKDRGSLQGLFLCPVDRVVIYVGKVISNFCFMAIMEILILILFTVLFQVRLWPIFGLLSLVILLGTLGFVLAGTMFSAMAVHARARELVLPVILFPIVVPLTIAAVKATEQILSGKGLTDISGWLKILIAFDLVFFLLSYRTFGFVLED</sequence>
<evidence type="ECO:0000256" key="12">
    <source>
        <dbReference type="SAM" id="Phobius"/>
    </source>
</evidence>
<evidence type="ECO:0000256" key="6">
    <source>
        <dbReference type="ARBA" id="ARBA00022475"/>
    </source>
</evidence>
<comment type="caution">
    <text evidence="13">The sequence shown here is derived from an EMBL/GenBank/DDBJ whole genome shotgun (WGS) entry which is preliminary data.</text>
</comment>
<keyword evidence="9" id="KW-0201">Cytochrome c-type biogenesis</keyword>
<dbReference type="GO" id="GO:0017004">
    <property type="term" value="P:cytochrome complex assembly"/>
    <property type="evidence" value="ECO:0007669"/>
    <property type="project" value="UniProtKB-KW"/>
</dbReference>
<feature type="transmembrane region" description="Helical" evidence="12">
    <location>
        <begin position="162"/>
        <end position="183"/>
    </location>
</feature>
<keyword evidence="10 12" id="KW-1133">Transmembrane helix</keyword>
<keyword evidence="7" id="KW-0997">Cell inner membrane</keyword>
<reference evidence="13 14" key="1">
    <citation type="submission" date="2017-10" db="EMBL/GenBank/DDBJ databases">
        <title>Novel microbial diversity and functional potential in the marine mammal oral microbiome.</title>
        <authorList>
            <person name="Dudek N.K."/>
            <person name="Sun C.L."/>
            <person name="Burstein D."/>
            <person name="Kantor R.S."/>
            <person name="Aliaga Goltsman D.S."/>
            <person name="Bik E.M."/>
            <person name="Thomas B.C."/>
            <person name="Banfield J.F."/>
            <person name="Relman D.A."/>
        </authorList>
    </citation>
    <scope>NUCLEOTIDE SEQUENCE [LARGE SCALE GENOMIC DNA]</scope>
    <source>
        <strain evidence="13">DOLJORAL78_47_16</strain>
    </source>
</reference>
<feature type="transmembrane region" description="Helical" evidence="12">
    <location>
        <begin position="126"/>
        <end position="150"/>
    </location>
</feature>
<keyword evidence="8 12" id="KW-0812">Transmembrane</keyword>
<feature type="transmembrane region" description="Helical" evidence="12">
    <location>
        <begin position="195"/>
        <end position="214"/>
    </location>
</feature>
<evidence type="ECO:0000256" key="4">
    <source>
        <dbReference type="ARBA" id="ARBA00016452"/>
    </source>
</evidence>
<evidence type="ECO:0000256" key="11">
    <source>
        <dbReference type="ARBA" id="ARBA00023136"/>
    </source>
</evidence>
<feature type="transmembrane region" description="Helical" evidence="12">
    <location>
        <begin position="21"/>
        <end position="42"/>
    </location>
</feature>
<evidence type="ECO:0000256" key="1">
    <source>
        <dbReference type="ARBA" id="ARBA00002442"/>
    </source>
</evidence>
<name>A0A2G6KKQ5_9BACT</name>
<dbReference type="PANTHER" id="PTHR30070:SF1">
    <property type="entry name" value="CYTOCHROME C BIOGENESIS B-RELATED"/>
    <property type="match status" value="1"/>
</dbReference>